<feature type="non-terminal residue" evidence="1">
    <location>
        <position position="55"/>
    </location>
</feature>
<protein>
    <submittedName>
        <fullName evidence="1">Uncharacterized protein</fullName>
    </submittedName>
</protein>
<accession>A0AA35RES5</accession>
<sequence>MGFLHEEEPVREVERREGKRECVCEKGKEVERRVRGSVCEKGKEVERRVRGSVCE</sequence>
<evidence type="ECO:0000313" key="2">
    <source>
        <dbReference type="Proteomes" id="UP001174909"/>
    </source>
</evidence>
<proteinExistence type="predicted"/>
<evidence type="ECO:0000313" key="1">
    <source>
        <dbReference type="EMBL" id="CAI8009637.1"/>
    </source>
</evidence>
<name>A0AA35RES5_GEOBA</name>
<organism evidence="1 2">
    <name type="scientific">Geodia barretti</name>
    <name type="common">Barrett's horny sponge</name>
    <dbReference type="NCBI Taxonomy" id="519541"/>
    <lineage>
        <taxon>Eukaryota</taxon>
        <taxon>Metazoa</taxon>
        <taxon>Porifera</taxon>
        <taxon>Demospongiae</taxon>
        <taxon>Heteroscleromorpha</taxon>
        <taxon>Tetractinellida</taxon>
        <taxon>Astrophorina</taxon>
        <taxon>Geodiidae</taxon>
        <taxon>Geodia</taxon>
    </lineage>
</organism>
<reference evidence="1" key="1">
    <citation type="submission" date="2023-03" db="EMBL/GenBank/DDBJ databases">
        <authorList>
            <person name="Steffen K."/>
            <person name="Cardenas P."/>
        </authorList>
    </citation>
    <scope>NUCLEOTIDE SEQUENCE</scope>
</reference>
<dbReference type="EMBL" id="CASHTH010000978">
    <property type="protein sequence ID" value="CAI8009637.1"/>
    <property type="molecule type" value="Genomic_DNA"/>
</dbReference>
<dbReference type="AlphaFoldDB" id="A0AA35RES5"/>
<gene>
    <name evidence="1" type="ORF">GBAR_LOCUS6437</name>
</gene>
<keyword evidence="2" id="KW-1185">Reference proteome</keyword>
<dbReference type="Proteomes" id="UP001174909">
    <property type="component" value="Unassembled WGS sequence"/>
</dbReference>
<comment type="caution">
    <text evidence="1">The sequence shown here is derived from an EMBL/GenBank/DDBJ whole genome shotgun (WGS) entry which is preliminary data.</text>
</comment>